<protein>
    <submittedName>
        <fullName evidence="2">Uncharacterized protein</fullName>
    </submittedName>
</protein>
<organism evidence="2 3">
    <name type="scientific">Trifolium medium</name>
    <dbReference type="NCBI Taxonomy" id="97028"/>
    <lineage>
        <taxon>Eukaryota</taxon>
        <taxon>Viridiplantae</taxon>
        <taxon>Streptophyta</taxon>
        <taxon>Embryophyta</taxon>
        <taxon>Tracheophyta</taxon>
        <taxon>Spermatophyta</taxon>
        <taxon>Magnoliopsida</taxon>
        <taxon>eudicotyledons</taxon>
        <taxon>Gunneridae</taxon>
        <taxon>Pentapetalae</taxon>
        <taxon>rosids</taxon>
        <taxon>fabids</taxon>
        <taxon>Fabales</taxon>
        <taxon>Fabaceae</taxon>
        <taxon>Papilionoideae</taxon>
        <taxon>50 kb inversion clade</taxon>
        <taxon>NPAAA clade</taxon>
        <taxon>Hologalegina</taxon>
        <taxon>IRL clade</taxon>
        <taxon>Trifolieae</taxon>
        <taxon>Trifolium</taxon>
    </lineage>
</organism>
<proteinExistence type="predicted"/>
<dbReference type="AlphaFoldDB" id="A0A392S3T8"/>
<keyword evidence="3" id="KW-1185">Reference proteome</keyword>
<name>A0A392S3T8_9FABA</name>
<dbReference type="EMBL" id="LXQA010307509">
    <property type="protein sequence ID" value="MCI42680.1"/>
    <property type="molecule type" value="Genomic_DNA"/>
</dbReference>
<evidence type="ECO:0000313" key="2">
    <source>
        <dbReference type="EMBL" id="MCI42680.1"/>
    </source>
</evidence>
<feature type="non-terminal residue" evidence="2">
    <location>
        <position position="1"/>
    </location>
</feature>
<accession>A0A392S3T8</accession>
<evidence type="ECO:0000313" key="3">
    <source>
        <dbReference type="Proteomes" id="UP000265520"/>
    </source>
</evidence>
<sequence>KKEAAALYSPRARPALTRQRRAQPTEEHSINNCYSRLAPTPLRLASEAVAKHVPASANQFEGNILTVSDLL</sequence>
<feature type="region of interest" description="Disordered" evidence="1">
    <location>
        <begin position="1"/>
        <end position="30"/>
    </location>
</feature>
<reference evidence="2 3" key="1">
    <citation type="journal article" date="2018" name="Front. Plant Sci.">
        <title>Red Clover (Trifolium pratense) and Zigzag Clover (T. medium) - A Picture of Genomic Similarities and Differences.</title>
        <authorList>
            <person name="Dluhosova J."/>
            <person name="Istvanek J."/>
            <person name="Nedelnik J."/>
            <person name="Repkova J."/>
        </authorList>
    </citation>
    <scope>NUCLEOTIDE SEQUENCE [LARGE SCALE GENOMIC DNA]</scope>
    <source>
        <strain evidence="3">cv. 10/8</strain>
        <tissue evidence="2">Leaf</tissue>
    </source>
</reference>
<comment type="caution">
    <text evidence="2">The sequence shown here is derived from an EMBL/GenBank/DDBJ whole genome shotgun (WGS) entry which is preliminary data.</text>
</comment>
<evidence type="ECO:0000256" key="1">
    <source>
        <dbReference type="SAM" id="MobiDB-lite"/>
    </source>
</evidence>
<dbReference type="Proteomes" id="UP000265520">
    <property type="component" value="Unassembled WGS sequence"/>
</dbReference>